<comment type="similarity">
    <text evidence="2">Belongs to the ustYa family.</text>
</comment>
<sequence length="302" mass="33363">MSPSYESECHDKQVAFTDESGDDASLSEITGPAIRMSRWERLKNLLLYAIYSVFLLSYMLLFLAYTKSVNSRVAVDPSRMGLEGIPHVTVPLGASVAEARLASHKSLTVIGVYGDAPLGSHRQILQKAGFHDGPPNAYEGRPTAENDAAWADLMSVGMISISEAENARLPMGGSAQVRDANGLVPDKYLVQTSVSHQLHCLKRLRELIWDSGKGLAEHWQYGHGSHCIDYLRQSLMCHGDLTPIYMMWSEEHGSFMGVQENIMQCRSWEAIVEWSAARNDTGMRVDGNHGKNTKTHGLVEGD</sequence>
<accession>A0A1B7YUG8</accession>
<dbReference type="PANTHER" id="PTHR33365">
    <property type="entry name" value="YALI0B05434P"/>
    <property type="match status" value="1"/>
</dbReference>
<evidence type="ECO:0000313" key="5">
    <source>
        <dbReference type="EMBL" id="OBR15695.1"/>
    </source>
</evidence>
<dbReference type="OrthoDB" id="3687641at2759"/>
<evidence type="ECO:0000256" key="1">
    <source>
        <dbReference type="ARBA" id="ARBA00004685"/>
    </source>
</evidence>
<gene>
    <name evidence="5" type="ORF">CH63R_00875</name>
</gene>
<dbReference type="EMBL" id="LTAN01000001">
    <property type="protein sequence ID" value="OBR15695.1"/>
    <property type="molecule type" value="Genomic_DNA"/>
</dbReference>
<feature type="transmembrane region" description="Helical" evidence="4">
    <location>
        <begin position="45"/>
        <end position="65"/>
    </location>
</feature>
<comment type="pathway">
    <text evidence="1">Mycotoxin biosynthesis.</text>
</comment>
<reference evidence="6" key="1">
    <citation type="journal article" date="2017" name="BMC Genomics">
        <title>Gapless genome assembly of Colletotrichum higginsianum reveals chromosome structure and association of transposable elements with secondary metabolite gene clusters.</title>
        <authorList>
            <person name="Dallery J.-F."/>
            <person name="Lapalu N."/>
            <person name="Zampounis A."/>
            <person name="Pigne S."/>
            <person name="Luyten I."/>
            <person name="Amselem J."/>
            <person name="Wittenberg A.H.J."/>
            <person name="Zhou S."/>
            <person name="de Queiroz M.V."/>
            <person name="Robin G.P."/>
            <person name="Auger A."/>
            <person name="Hainaut M."/>
            <person name="Henrissat B."/>
            <person name="Kim K.-T."/>
            <person name="Lee Y.-H."/>
            <person name="Lespinet O."/>
            <person name="Schwartz D.C."/>
            <person name="Thon M.R."/>
            <person name="O'Connell R.J."/>
        </authorList>
    </citation>
    <scope>NUCLEOTIDE SEQUENCE [LARGE SCALE GENOMIC DNA]</scope>
    <source>
        <strain evidence="6">IMI 349063</strain>
    </source>
</reference>
<keyword evidence="4" id="KW-0472">Membrane</keyword>
<dbReference type="PANTHER" id="PTHR33365:SF4">
    <property type="entry name" value="CYCLOCHLOROTINE BIOSYNTHESIS PROTEIN O"/>
    <property type="match status" value="1"/>
</dbReference>
<evidence type="ECO:0000256" key="4">
    <source>
        <dbReference type="SAM" id="Phobius"/>
    </source>
</evidence>
<name>A0A1B7YUG8_COLHI</name>
<dbReference type="AlphaFoldDB" id="A0A1B7YUG8"/>
<evidence type="ECO:0000313" key="6">
    <source>
        <dbReference type="Proteomes" id="UP000092177"/>
    </source>
</evidence>
<comment type="caution">
    <text evidence="5">The sequence shown here is derived from an EMBL/GenBank/DDBJ whole genome shotgun (WGS) entry which is preliminary data.</text>
</comment>
<dbReference type="InterPro" id="IPR021765">
    <property type="entry name" value="UstYa-like"/>
</dbReference>
<dbReference type="GeneID" id="28859957"/>
<keyword evidence="4" id="KW-0812">Transmembrane</keyword>
<protein>
    <submittedName>
        <fullName evidence="5">Tat pathway signal sequence</fullName>
    </submittedName>
</protein>
<keyword evidence="4" id="KW-1133">Transmembrane helix</keyword>
<proteinExistence type="inferred from homology"/>
<dbReference type="KEGG" id="chig:CH63R_00875"/>
<organism evidence="5 6">
    <name type="scientific">Colletotrichum higginsianum (strain IMI 349063)</name>
    <name type="common">Crucifer anthracnose fungus</name>
    <dbReference type="NCBI Taxonomy" id="759273"/>
    <lineage>
        <taxon>Eukaryota</taxon>
        <taxon>Fungi</taxon>
        <taxon>Dikarya</taxon>
        <taxon>Ascomycota</taxon>
        <taxon>Pezizomycotina</taxon>
        <taxon>Sordariomycetes</taxon>
        <taxon>Hypocreomycetidae</taxon>
        <taxon>Glomerellales</taxon>
        <taxon>Glomerellaceae</taxon>
        <taxon>Colletotrichum</taxon>
        <taxon>Colletotrichum destructivum species complex</taxon>
    </lineage>
</organism>
<evidence type="ECO:0000256" key="2">
    <source>
        <dbReference type="ARBA" id="ARBA00035112"/>
    </source>
</evidence>
<evidence type="ECO:0000256" key="3">
    <source>
        <dbReference type="SAM" id="MobiDB-lite"/>
    </source>
</evidence>
<dbReference type="GO" id="GO:0043386">
    <property type="term" value="P:mycotoxin biosynthetic process"/>
    <property type="evidence" value="ECO:0007669"/>
    <property type="project" value="InterPro"/>
</dbReference>
<dbReference type="VEuPathDB" id="FungiDB:CH63R_00875"/>
<dbReference type="Pfam" id="PF11807">
    <property type="entry name" value="UstYa"/>
    <property type="match status" value="1"/>
</dbReference>
<dbReference type="Proteomes" id="UP000092177">
    <property type="component" value="Chromosome 1"/>
</dbReference>
<feature type="region of interest" description="Disordered" evidence="3">
    <location>
        <begin position="283"/>
        <end position="302"/>
    </location>
</feature>
<keyword evidence="6" id="KW-1185">Reference proteome</keyword>
<dbReference type="RefSeq" id="XP_018164212.1">
    <property type="nucleotide sequence ID" value="XM_018295850.1"/>
</dbReference>